<evidence type="ECO:0000313" key="4">
    <source>
        <dbReference type="Proteomes" id="UP000008837"/>
    </source>
</evidence>
<dbReference type="GO" id="GO:0016579">
    <property type="term" value="P:protein deubiquitination"/>
    <property type="evidence" value="ECO:0007669"/>
    <property type="project" value="InterPro"/>
</dbReference>
<reference evidence="3 4" key="1">
    <citation type="journal article" date="2007" name="Proc. Natl. Acad. Sci. U.S.A.">
        <title>Dandruff-associated Malassezia genomes reveal convergent and divergent virulence traits shared with plant and human fungal pathogens.</title>
        <authorList>
            <person name="Xu J."/>
            <person name="Saunders C.W."/>
            <person name="Hu P."/>
            <person name="Grant R.A."/>
            <person name="Boekhout T."/>
            <person name="Kuramae E.E."/>
            <person name="Kronstad J.W."/>
            <person name="Deangelis Y.M."/>
            <person name="Reeder N.L."/>
            <person name="Johnstone K.R."/>
            <person name="Leland M."/>
            <person name="Fieno A.M."/>
            <person name="Begley W.M."/>
            <person name="Sun Y."/>
            <person name="Lacey M.P."/>
            <person name="Chaudhary T."/>
            <person name="Keough T."/>
            <person name="Chu L."/>
            <person name="Sears R."/>
            <person name="Yuan B."/>
            <person name="Dawson T.L.Jr."/>
        </authorList>
    </citation>
    <scope>NUCLEOTIDE SEQUENCE [LARGE SCALE GENOMIC DNA]</scope>
    <source>
        <strain evidence="4">ATCC MYA-4612 / CBS 7966</strain>
    </source>
</reference>
<dbReference type="RefSeq" id="XP_001731949.1">
    <property type="nucleotide sequence ID" value="XM_001731897.1"/>
</dbReference>
<dbReference type="InParanoid" id="A8PWU1"/>
<dbReference type="PANTHER" id="PTHR24006:SF937">
    <property type="entry name" value="UBIQUITIN CARBOXYL-TERMINAL HYDROLASE"/>
    <property type="match status" value="1"/>
</dbReference>
<dbReference type="SUPFAM" id="SSF54001">
    <property type="entry name" value="Cysteine proteinases"/>
    <property type="match status" value="1"/>
</dbReference>
<dbReference type="Gene3D" id="3.90.70.10">
    <property type="entry name" value="Cysteine proteinases"/>
    <property type="match status" value="1"/>
</dbReference>
<dbReference type="InterPro" id="IPR050164">
    <property type="entry name" value="Peptidase_C19"/>
</dbReference>
<comment type="caution">
    <text evidence="3">The sequence shown here is derived from an EMBL/GenBank/DDBJ whole genome shotgun (WGS) entry which is preliminary data.</text>
</comment>
<evidence type="ECO:0000256" key="1">
    <source>
        <dbReference type="SAM" id="MobiDB-lite"/>
    </source>
</evidence>
<gene>
    <name evidence="3" type="ORF">MGL_1217</name>
</gene>
<keyword evidence="4" id="KW-1185">Reference proteome</keyword>
<feature type="region of interest" description="Disordered" evidence="1">
    <location>
        <begin position="120"/>
        <end position="146"/>
    </location>
</feature>
<dbReference type="STRING" id="425265.A8PWU1"/>
<dbReference type="OMA" id="CHEFFIA"/>
<feature type="domain" description="USP" evidence="2">
    <location>
        <begin position="1"/>
        <end position="301"/>
    </location>
</feature>
<name>A8PWU1_MALGO</name>
<accession>A8PWU1</accession>
<evidence type="ECO:0000259" key="2">
    <source>
        <dbReference type="PROSITE" id="PS50235"/>
    </source>
</evidence>
<proteinExistence type="predicted"/>
<dbReference type="GeneID" id="5856254"/>
<dbReference type="Pfam" id="PF00443">
    <property type="entry name" value="UCH"/>
    <property type="match status" value="1"/>
</dbReference>
<dbReference type="GO" id="GO:0005634">
    <property type="term" value="C:nucleus"/>
    <property type="evidence" value="ECO:0007669"/>
    <property type="project" value="TreeGrafter"/>
</dbReference>
<dbReference type="VEuPathDB" id="FungiDB:MGL_1217"/>
<dbReference type="OrthoDB" id="289038at2759"/>
<evidence type="ECO:0000313" key="3">
    <source>
        <dbReference type="EMBL" id="EDP44735.1"/>
    </source>
</evidence>
<dbReference type="PANTHER" id="PTHR24006">
    <property type="entry name" value="UBIQUITIN CARBOXYL-TERMINAL HYDROLASE"/>
    <property type="match status" value="1"/>
</dbReference>
<dbReference type="EMBL" id="AAYY01000003">
    <property type="protein sequence ID" value="EDP44735.1"/>
    <property type="molecule type" value="Genomic_DNA"/>
</dbReference>
<dbReference type="InterPro" id="IPR001394">
    <property type="entry name" value="Peptidase_C19_UCH"/>
</dbReference>
<dbReference type="Proteomes" id="UP000008837">
    <property type="component" value="Unassembled WGS sequence"/>
</dbReference>
<dbReference type="KEGG" id="mgl:MGL_1217"/>
<dbReference type="AlphaFoldDB" id="A8PWU1"/>
<dbReference type="InterPro" id="IPR038765">
    <property type="entry name" value="Papain-like_cys_pep_sf"/>
</dbReference>
<sequence length="319" mass="36074">MDSSSAELSQSGQHDAHEMFISALNGIHNSLTAHALERKKLPACPWEGEHMLEHLHEHAEQPSGARVPNRAVDHVAQCPCVIHRTFCGRLQSSVTCLACSKSTHTREPFLDLSLQVYPMETNEPDDSKKKRTVAADSKKREKGTPVAETSAQSLYASLLRYCAKEQLPEASYRCSHCLQSSKATKQLHLYQLPPVLCIQLKRYEHGIGTSKVDARVHFPLVLDVRECCTGAQETDESMDPFAYAYDLFTVVVHQSTLTSGHYTNFSKWRDAWYRYDDDKVTRASIAQVLEARAYQLFYLRRRLRNQPSHGVHTLSKSST</sequence>
<dbReference type="PROSITE" id="PS50235">
    <property type="entry name" value="USP_3"/>
    <property type="match status" value="1"/>
</dbReference>
<dbReference type="InterPro" id="IPR028889">
    <property type="entry name" value="USP"/>
</dbReference>
<dbReference type="GO" id="GO:0005829">
    <property type="term" value="C:cytosol"/>
    <property type="evidence" value="ECO:0007669"/>
    <property type="project" value="TreeGrafter"/>
</dbReference>
<organism evidence="3 4">
    <name type="scientific">Malassezia globosa (strain ATCC MYA-4612 / CBS 7966)</name>
    <name type="common">Dandruff-associated fungus</name>
    <dbReference type="NCBI Taxonomy" id="425265"/>
    <lineage>
        <taxon>Eukaryota</taxon>
        <taxon>Fungi</taxon>
        <taxon>Dikarya</taxon>
        <taxon>Basidiomycota</taxon>
        <taxon>Ustilaginomycotina</taxon>
        <taxon>Malasseziomycetes</taxon>
        <taxon>Malasseziales</taxon>
        <taxon>Malasseziaceae</taxon>
        <taxon>Malassezia</taxon>
    </lineage>
</organism>
<dbReference type="GO" id="GO:0004843">
    <property type="term" value="F:cysteine-type deubiquitinase activity"/>
    <property type="evidence" value="ECO:0007669"/>
    <property type="project" value="InterPro"/>
</dbReference>
<protein>
    <recommendedName>
        <fullName evidence="2">USP domain-containing protein</fullName>
    </recommendedName>
</protein>